<reference evidence="1" key="1">
    <citation type="journal article" date="2022" name="Int. J. Mol. Sci.">
        <title>Draft Genome of Tanacetum Coccineum: Genomic Comparison of Closely Related Tanacetum-Family Plants.</title>
        <authorList>
            <person name="Yamashiro T."/>
            <person name="Shiraishi A."/>
            <person name="Nakayama K."/>
            <person name="Satake H."/>
        </authorList>
    </citation>
    <scope>NUCLEOTIDE SEQUENCE</scope>
</reference>
<dbReference type="Proteomes" id="UP001151760">
    <property type="component" value="Unassembled WGS sequence"/>
</dbReference>
<organism evidence="1 2">
    <name type="scientific">Tanacetum coccineum</name>
    <dbReference type="NCBI Taxonomy" id="301880"/>
    <lineage>
        <taxon>Eukaryota</taxon>
        <taxon>Viridiplantae</taxon>
        <taxon>Streptophyta</taxon>
        <taxon>Embryophyta</taxon>
        <taxon>Tracheophyta</taxon>
        <taxon>Spermatophyta</taxon>
        <taxon>Magnoliopsida</taxon>
        <taxon>eudicotyledons</taxon>
        <taxon>Gunneridae</taxon>
        <taxon>Pentapetalae</taxon>
        <taxon>asterids</taxon>
        <taxon>campanulids</taxon>
        <taxon>Asterales</taxon>
        <taxon>Asteraceae</taxon>
        <taxon>Asteroideae</taxon>
        <taxon>Anthemideae</taxon>
        <taxon>Anthemidinae</taxon>
        <taxon>Tanacetum</taxon>
    </lineage>
</organism>
<gene>
    <name evidence="1" type="ORF">Tco_0974653</name>
</gene>
<protein>
    <submittedName>
        <fullName evidence="1">Uncharacterized protein</fullName>
    </submittedName>
</protein>
<evidence type="ECO:0000313" key="2">
    <source>
        <dbReference type="Proteomes" id="UP001151760"/>
    </source>
</evidence>
<dbReference type="EMBL" id="BQNB010016159">
    <property type="protein sequence ID" value="GJT48496.1"/>
    <property type="molecule type" value="Genomic_DNA"/>
</dbReference>
<evidence type="ECO:0000313" key="1">
    <source>
        <dbReference type="EMBL" id="GJT48496.1"/>
    </source>
</evidence>
<accession>A0ABQ5EC60</accession>
<name>A0ABQ5EC60_9ASTR</name>
<sequence length="99" mass="11257">VQAEGSPVEEFAKMIVSAAVRGDANVKYPSWYDVFLLYRVYAPNILTWTFRFLMSQQGMRTTSFIGTGRSRLEAPSTPKRLIVRAPHTLQPSPRIQLIE</sequence>
<keyword evidence="2" id="KW-1185">Reference proteome</keyword>
<comment type="caution">
    <text evidence="1">The sequence shown here is derived from an EMBL/GenBank/DDBJ whole genome shotgun (WGS) entry which is preliminary data.</text>
</comment>
<reference evidence="1" key="2">
    <citation type="submission" date="2022-01" db="EMBL/GenBank/DDBJ databases">
        <authorList>
            <person name="Yamashiro T."/>
            <person name="Shiraishi A."/>
            <person name="Satake H."/>
            <person name="Nakayama K."/>
        </authorList>
    </citation>
    <scope>NUCLEOTIDE SEQUENCE</scope>
</reference>
<proteinExistence type="predicted"/>
<feature type="non-terminal residue" evidence="1">
    <location>
        <position position="1"/>
    </location>
</feature>